<keyword evidence="1" id="KW-0456">Lyase</keyword>
<name>A0ABV0FVF4_9BURK</name>
<comment type="caution">
    <text evidence="1">The sequence shown here is derived from an EMBL/GenBank/DDBJ whole genome shotgun (WGS) entry which is preliminary data.</text>
</comment>
<dbReference type="InterPro" id="IPR009609">
    <property type="entry name" value="Phosphonate_metab_PhnG"/>
</dbReference>
<dbReference type="Proteomes" id="UP001495147">
    <property type="component" value="Unassembled WGS sequence"/>
</dbReference>
<evidence type="ECO:0000313" key="1">
    <source>
        <dbReference type="EMBL" id="MEO3689898.1"/>
    </source>
</evidence>
<keyword evidence="2" id="KW-1185">Reference proteome</keyword>
<evidence type="ECO:0000313" key="2">
    <source>
        <dbReference type="Proteomes" id="UP001495147"/>
    </source>
</evidence>
<dbReference type="EMBL" id="JBDPZD010000001">
    <property type="protein sequence ID" value="MEO3689898.1"/>
    <property type="molecule type" value="Genomic_DNA"/>
</dbReference>
<dbReference type="RefSeq" id="WP_347702738.1">
    <property type="nucleotide sequence ID" value="NZ_JBDPZD010000001.1"/>
</dbReference>
<reference evidence="1 2" key="1">
    <citation type="submission" date="2024-05" db="EMBL/GenBank/DDBJ databases">
        <title>Roseateles sp. DJS-2-20 16S ribosomal RNA gene Genome sequencing and assembly.</title>
        <authorList>
            <person name="Woo H."/>
        </authorList>
    </citation>
    <scope>NUCLEOTIDE SEQUENCE [LARGE SCALE GENOMIC DNA]</scope>
    <source>
        <strain evidence="1 2">DJS-2-20</strain>
    </source>
</reference>
<organism evidence="1 2">
    <name type="scientific">Roseateles paludis</name>
    <dbReference type="NCBI Taxonomy" id="3145238"/>
    <lineage>
        <taxon>Bacteria</taxon>
        <taxon>Pseudomonadati</taxon>
        <taxon>Pseudomonadota</taxon>
        <taxon>Betaproteobacteria</taxon>
        <taxon>Burkholderiales</taxon>
        <taxon>Sphaerotilaceae</taxon>
        <taxon>Roseateles</taxon>
    </lineage>
</organism>
<protein>
    <submittedName>
        <fullName evidence="1">Phosphonate C-P lyase system protein PhnG</fullName>
    </submittedName>
</protein>
<dbReference type="NCBIfam" id="TIGR03293">
    <property type="entry name" value="PhnG_redo"/>
    <property type="match status" value="1"/>
</dbReference>
<dbReference type="Pfam" id="PF06754">
    <property type="entry name" value="PhnG"/>
    <property type="match status" value="1"/>
</dbReference>
<sequence length="159" mass="17239">MNASPDPTALQRLRADWLRTLAQAPADALQAAAAPHLAGHGFEPLRESEEGLVMLRGRIGNTGDRFNLGEATLARCVLRHTGPDGRVWLGVGHVLGRDTAHAQCVAQLDALLQRPDLQAGLLADLVAPLAAQQEEARRQQRAETEATRVRFFTLQPEVS</sequence>
<proteinExistence type="predicted"/>
<dbReference type="GO" id="GO:0016829">
    <property type="term" value="F:lyase activity"/>
    <property type="evidence" value="ECO:0007669"/>
    <property type="project" value="UniProtKB-KW"/>
</dbReference>
<gene>
    <name evidence="1" type="primary">phnG</name>
    <name evidence="1" type="ORF">ABDJ85_00355</name>
</gene>
<accession>A0ABV0FVF4</accession>